<gene>
    <name evidence="1" type="ORF">LPJ66_009843</name>
</gene>
<proteinExistence type="predicted"/>
<accession>A0ACC1I248</accession>
<sequence>MPSANSSPAASAAPPQQIPLTCSGHTRPVVQLSFSNFINGTKNYMLISACKDGKPILRDGSTGDWLGTFLGHKGAVWSAVLNTDTTKAVTASADYTAKVWDAINGTELISLPHEHIVKSADFTNDEATTILTGGRDKTIRLFDLNHPQQPTLVSTRSSSIRNIKWSKPQQLAIVATDDREITIHDLRSPSPAHQLQLSAPITNMSLTHDHSLLSCAAGKSIVAWDTKGWRVAMDVKVDFDVSVAAVNPQRSRVVCGGREDLLIRCLEFESGKEVEVYKGHHGMVHDACFSPDGEVYATGSEDGTVRLWQSLPGVPYGLWQRKQDNSLCLSA</sequence>
<evidence type="ECO:0000313" key="1">
    <source>
        <dbReference type="EMBL" id="KAJ1886006.1"/>
    </source>
</evidence>
<reference evidence="1" key="1">
    <citation type="submission" date="2022-07" db="EMBL/GenBank/DDBJ databases">
        <title>Phylogenomic reconstructions and comparative analyses of Kickxellomycotina fungi.</title>
        <authorList>
            <person name="Reynolds N.K."/>
            <person name="Stajich J.E."/>
            <person name="Barry K."/>
            <person name="Grigoriev I.V."/>
            <person name="Crous P."/>
            <person name="Smith M.E."/>
        </authorList>
    </citation>
    <scope>NUCLEOTIDE SEQUENCE</scope>
    <source>
        <strain evidence="1">Benny 63K</strain>
    </source>
</reference>
<protein>
    <submittedName>
        <fullName evidence="1">Uncharacterized protein</fullName>
    </submittedName>
</protein>
<comment type="caution">
    <text evidence="1">The sequence shown here is derived from an EMBL/GenBank/DDBJ whole genome shotgun (WGS) entry which is preliminary data.</text>
</comment>
<evidence type="ECO:0000313" key="2">
    <source>
        <dbReference type="Proteomes" id="UP001150581"/>
    </source>
</evidence>
<keyword evidence="2" id="KW-1185">Reference proteome</keyword>
<dbReference type="EMBL" id="JANBPG010002377">
    <property type="protein sequence ID" value="KAJ1886006.1"/>
    <property type="molecule type" value="Genomic_DNA"/>
</dbReference>
<dbReference type="Proteomes" id="UP001150581">
    <property type="component" value="Unassembled WGS sequence"/>
</dbReference>
<name>A0ACC1I248_9FUNG</name>
<organism evidence="1 2">
    <name type="scientific">Kickxella alabastrina</name>
    <dbReference type="NCBI Taxonomy" id="61397"/>
    <lineage>
        <taxon>Eukaryota</taxon>
        <taxon>Fungi</taxon>
        <taxon>Fungi incertae sedis</taxon>
        <taxon>Zoopagomycota</taxon>
        <taxon>Kickxellomycotina</taxon>
        <taxon>Kickxellomycetes</taxon>
        <taxon>Kickxellales</taxon>
        <taxon>Kickxellaceae</taxon>
        <taxon>Kickxella</taxon>
    </lineage>
</organism>